<dbReference type="Gene3D" id="3.40.50.150">
    <property type="entry name" value="Vaccinia Virus protein VP39"/>
    <property type="match status" value="1"/>
</dbReference>
<dbReference type="SMART" id="SM00755">
    <property type="entry name" value="Grip"/>
    <property type="match status" value="1"/>
</dbReference>
<feature type="region of interest" description="Disordered" evidence="3">
    <location>
        <begin position="136"/>
        <end position="181"/>
    </location>
</feature>
<dbReference type="SUPFAM" id="SSF53335">
    <property type="entry name" value="S-adenosyl-L-methionine-dependent methyltransferases"/>
    <property type="match status" value="1"/>
</dbReference>
<dbReference type="Pfam" id="PF10294">
    <property type="entry name" value="Methyltransf_16"/>
    <property type="match status" value="1"/>
</dbReference>
<reference evidence="6" key="3">
    <citation type="submission" date="2016-06" db="UniProtKB">
        <authorList>
            <consortium name="WormBaseParasite"/>
        </authorList>
    </citation>
    <scope>IDENTIFICATION</scope>
</reference>
<dbReference type="SUPFAM" id="SSF101283">
    <property type="entry name" value="GRIP domain"/>
    <property type="match status" value="1"/>
</dbReference>
<dbReference type="GO" id="GO:0048193">
    <property type="term" value="P:Golgi vesicle transport"/>
    <property type="evidence" value="ECO:0007669"/>
    <property type="project" value="TreeGrafter"/>
</dbReference>
<evidence type="ECO:0000259" key="4">
    <source>
        <dbReference type="PROSITE" id="PS50913"/>
    </source>
</evidence>
<evidence type="ECO:0000313" key="6">
    <source>
        <dbReference type="WBParaSite" id="GPLIN_000831200"/>
    </source>
</evidence>
<name>A0A183C617_GLOPA</name>
<feature type="compositionally biased region" description="Polar residues" evidence="3">
    <location>
        <begin position="655"/>
        <end position="666"/>
    </location>
</feature>
<dbReference type="Pfam" id="PF09341">
    <property type="entry name" value="Pcc1"/>
    <property type="match status" value="1"/>
</dbReference>
<feature type="region of interest" description="Disordered" evidence="3">
    <location>
        <begin position="716"/>
        <end position="747"/>
    </location>
</feature>
<evidence type="ECO:0000256" key="1">
    <source>
        <dbReference type="ARBA" id="ARBA00007073"/>
    </source>
</evidence>
<feature type="compositionally biased region" description="Polar residues" evidence="3">
    <location>
        <begin position="165"/>
        <end position="178"/>
    </location>
</feature>
<feature type="compositionally biased region" description="Polar residues" evidence="3">
    <location>
        <begin position="1113"/>
        <end position="1130"/>
    </location>
</feature>
<dbReference type="InterPro" id="IPR000237">
    <property type="entry name" value="GRIP_dom"/>
</dbReference>
<proteinExistence type="inferred from homology"/>
<dbReference type="WBParaSite" id="GPLIN_000831200">
    <property type="protein sequence ID" value="GPLIN_000831200"/>
    <property type="gene ID" value="GPLIN_000831200"/>
</dbReference>
<accession>A0A183C617</accession>
<dbReference type="PANTHER" id="PTHR19327">
    <property type="entry name" value="GOLGIN"/>
    <property type="match status" value="1"/>
</dbReference>
<feature type="region of interest" description="Disordered" evidence="3">
    <location>
        <begin position="879"/>
        <end position="899"/>
    </location>
</feature>
<dbReference type="GO" id="GO:0005794">
    <property type="term" value="C:Golgi apparatus"/>
    <property type="evidence" value="ECO:0007669"/>
    <property type="project" value="TreeGrafter"/>
</dbReference>
<comment type="similarity">
    <text evidence="1">Belongs to the CTAG/PCC1 family.</text>
</comment>
<dbReference type="InterPro" id="IPR029063">
    <property type="entry name" value="SAM-dependent_MTases_sf"/>
</dbReference>
<feature type="compositionally biased region" description="Basic and acidic residues" evidence="3">
    <location>
        <begin position="667"/>
        <end position="680"/>
    </location>
</feature>
<dbReference type="CDD" id="cd02440">
    <property type="entry name" value="AdoMet_MTases"/>
    <property type="match status" value="1"/>
</dbReference>
<evidence type="ECO:0000313" key="5">
    <source>
        <dbReference type="Proteomes" id="UP000050741"/>
    </source>
</evidence>
<evidence type="ECO:0000256" key="3">
    <source>
        <dbReference type="SAM" id="MobiDB-lite"/>
    </source>
</evidence>
<sequence length="1472" mass="168758">MDNLPTHSSTIRLCLGTRYAKPLRTVAAFLQCPPILRSITSKHSPAKWNRCARLDFQERTKAEIIFNALSVDKEPKRSKTKRQLSLDGAIIIANFFSDDQKSLMRRMFKGLRSKLEDEAKRLQATVSQYGENLASQVRSNASDAGSDISGRGRKLPGSSLGAVQLSDSKPNKNVGSPENNDDTIISFHDEEPDIDVALSSVSVADGVTPSSSAIVNRQRRLSNASVESNESNFNFSSQVKTSPSFTLDPISSDVESNAGSVADLSSLDNVPNDKVTSILQRLQGRAVDYKQKYRVLMSAYREIEKENEKYQMVLASTQDKALARIAKLKEERRGLHERCKHLELNDEKLTTANRKVLKMQELLTKCKDEITANRERIATLNEENKHLKEQENAELSKEKLSAEWKGRFDRQEEEWTKRMSSCEEKAAISIATHKAEMHSAMQQKDQEIEGWIEKCHSLEQRDTDSNALWQEKVDALQKAIVALEHEKADMVQKLSQAKQEGVKLVKESEEKRHSQILSEELKKKDEEWARRVKELEEQMQLAVEESDLQRKTSVADHDRELLKLRERIEQWEREHSQILQQFYGQKKELERLKEEELAKSEKTSGVRDKSEIAVEERAERDKMEMKLAETERELVELKQRMESKEEEISRLVRLSESQKGQLSQKLAQRDELETSLAQKDDQIEKLRTNLEASVEKYSQIFEFRQKEELERLKKEELAKSEETSVARERETIVAGERAERDKMETKLAETERELAELKQRMESKEEEISRLVRLSETQKNQLSEQSEKLVQFQSEKDEFESYLAQKNCQIDELHANLRVAEEKYSKIDREIDVLKKESQCQIDRIAFAQKEETEKVEELERTLEKMKVEKETIDANLERMKKKDEKETEQKEQLLRRTEKERREMDLEIEAVKRERDERTEQKEKLQEQLVLFEEEKGHLKLELKSVKRELKGLKQVEAQFKEKVSEIERLNGELCATERAREEAMGRIEAIEKRSKEDKEAHLREMELLKKDWEKAKQKGIADLQSEIRQLYHDINEKDCELAATHASISKLENELKALRAEHDQPGNSINRQNSREQFNSFADGVDLDELLELRQRLDEQEGEVQRLKALVQQQHGNNGTDKSRSPTPNGKREFRAQLSNASDHLNFAEPTEAEYLRNVLYRYMTERETLGRESVTLAKVIATVCKFPPEQLSLVLRREESRCQAWLPGSVVHALTHPTLHHHSQRNVPQLSPSATSSFNSQHQQQRLMGGVAQTMSVRNEAKDFVGEIVGINGPSDLDAGVYEGGLKVWECSVDLCNFLLTNYSTMTGIDVLELGCGAALPSIVALRKAANSICVQDFNEFVVECFTKKNFELNAMKSDGEKCTFVGGEWGADIAGKIGPKKFDLILTSETIYNECNYASLHQTMATLLTDNGKVLLAAKAHYFGVGGSVLAFSEFVRSRGTFASVEEVWSTKTSSIPRKILSLSRKMV</sequence>
<feature type="domain" description="GRIP" evidence="4">
    <location>
        <begin position="1148"/>
        <end position="1200"/>
    </location>
</feature>
<protein>
    <submittedName>
        <fullName evidence="6">GRIP domain-containing protein</fullName>
    </submittedName>
</protein>
<dbReference type="InterPro" id="IPR015419">
    <property type="entry name" value="CTAG/Pcc1"/>
</dbReference>
<reference evidence="5" key="2">
    <citation type="submission" date="2014-05" db="EMBL/GenBank/DDBJ databases">
        <title>The genome and life-stage specific transcriptomes of Globodera pallida elucidate key aspects of plant parasitism by a cyst nematode.</title>
        <authorList>
            <person name="Cotton J.A."/>
            <person name="Lilley C.J."/>
            <person name="Jones L.M."/>
            <person name="Kikuchi T."/>
            <person name="Reid A.J."/>
            <person name="Thorpe P."/>
            <person name="Tsai I.J."/>
            <person name="Beasley H."/>
            <person name="Blok V."/>
            <person name="Cock P.J.A."/>
            <person name="Van den Akker S.E."/>
            <person name="Holroyd N."/>
            <person name="Hunt M."/>
            <person name="Mantelin S."/>
            <person name="Naghra H."/>
            <person name="Pain A."/>
            <person name="Palomares-Rius J.E."/>
            <person name="Zarowiecki M."/>
            <person name="Berriman M."/>
            <person name="Jones J.T."/>
            <person name="Urwin P.E."/>
        </authorList>
    </citation>
    <scope>NUCLEOTIDE SEQUENCE [LARGE SCALE GENOMIC DNA]</scope>
    <source>
        <strain evidence="5">Lindley</strain>
    </source>
</reference>
<feature type="region of interest" description="Disordered" evidence="3">
    <location>
        <begin position="1112"/>
        <end position="1134"/>
    </location>
</feature>
<dbReference type="InterPro" id="IPR019410">
    <property type="entry name" value="Methyltransf_16"/>
</dbReference>
<dbReference type="Gene3D" id="3.30.310.50">
    <property type="entry name" value="Alpha-D-phosphohexomutase, C-terminal domain"/>
    <property type="match status" value="1"/>
</dbReference>
<feature type="coiled-coil region" evidence="2">
    <location>
        <begin position="286"/>
        <end position="397"/>
    </location>
</feature>
<feature type="region of interest" description="Disordered" evidence="3">
    <location>
        <begin position="643"/>
        <end position="680"/>
    </location>
</feature>
<evidence type="ECO:0000256" key="2">
    <source>
        <dbReference type="SAM" id="Coils"/>
    </source>
</evidence>
<dbReference type="PROSITE" id="PS50913">
    <property type="entry name" value="GRIP"/>
    <property type="match status" value="1"/>
</dbReference>
<organism evidence="5 6">
    <name type="scientific">Globodera pallida</name>
    <name type="common">Potato cyst nematode worm</name>
    <name type="synonym">Heterodera pallida</name>
    <dbReference type="NCBI Taxonomy" id="36090"/>
    <lineage>
        <taxon>Eukaryota</taxon>
        <taxon>Metazoa</taxon>
        <taxon>Ecdysozoa</taxon>
        <taxon>Nematoda</taxon>
        <taxon>Chromadorea</taxon>
        <taxon>Rhabditida</taxon>
        <taxon>Tylenchina</taxon>
        <taxon>Tylenchomorpha</taxon>
        <taxon>Tylenchoidea</taxon>
        <taxon>Heteroderidae</taxon>
        <taxon>Heteroderinae</taxon>
        <taxon>Globodera</taxon>
    </lineage>
</organism>
<dbReference type="Proteomes" id="UP000050741">
    <property type="component" value="Unassembled WGS sequence"/>
</dbReference>
<dbReference type="Gene3D" id="1.10.220.60">
    <property type="entry name" value="GRIP domain"/>
    <property type="match status" value="1"/>
</dbReference>
<keyword evidence="2" id="KW-0175">Coiled coil</keyword>
<dbReference type="PANTHER" id="PTHR19327:SF0">
    <property type="entry name" value="GOLGIN SUBFAMILY A MEMBER 4"/>
    <property type="match status" value="1"/>
</dbReference>
<dbReference type="GO" id="GO:0031267">
    <property type="term" value="F:small GTPase binding"/>
    <property type="evidence" value="ECO:0007669"/>
    <property type="project" value="TreeGrafter"/>
</dbReference>
<reference evidence="5" key="1">
    <citation type="submission" date="2013-12" db="EMBL/GenBank/DDBJ databases">
        <authorList>
            <person name="Aslett M."/>
        </authorList>
    </citation>
    <scope>NUCLEOTIDE SEQUENCE [LARGE SCALE GENOMIC DNA]</scope>
    <source>
        <strain evidence="5">Lindley</strain>
    </source>
</reference>
<dbReference type="Pfam" id="PF01465">
    <property type="entry name" value="GRIP"/>
    <property type="match status" value="1"/>
</dbReference>
<keyword evidence="5" id="KW-1185">Reference proteome</keyword>